<gene>
    <name evidence="6" type="ORF">ATK30_5294</name>
</gene>
<dbReference type="SMART" id="SM00849">
    <property type="entry name" value="Lactamase_B"/>
    <property type="match status" value="1"/>
</dbReference>
<keyword evidence="3" id="KW-0378">Hydrolase</keyword>
<dbReference type="CDD" id="cd16277">
    <property type="entry name" value="metallo-hydrolase-like_MBL-fold"/>
    <property type="match status" value="1"/>
</dbReference>
<keyword evidence="7" id="KW-1185">Reference proteome</keyword>
<evidence type="ECO:0000256" key="4">
    <source>
        <dbReference type="ARBA" id="ARBA00022833"/>
    </source>
</evidence>
<organism evidence="6 7">
    <name type="scientific">Amycolatopsis echigonensis</name>
    <dbReference type="NCBI Taxonomy" id="2576905"/>
    <lineage>
        <taxon>Bacteria</taxon>
        <taxon>Bacillati</taxon>
        <taxon>Actinomycetota</taxon>
        <taxon>Actinomycetes</taxon>
        <taxon>Pseudonocardiales</taxon>
        <taxon>Pseudonocardiaceae</taxon>
        <taxon>Amycolatopsis</taxon>
    </lineage>
</organism>
<evidence type="ECO:0000313" key="6">
    <source>
        <dbReference type="EMBL" id="PKV94417.1"/>
    </source>
</evidence>
<dbReference type="PANTHER" id="PTHR42978">
    <property type="entry name" value="QUORUM-QUENCHING LACTONASE YTNP-RELATED-RELATED"/>
    <property type="match status" value="1"/>
</dbReference>
<dbReference type="Pfam" id="PF00753">
    <property type="entry name" value="Lactamase_B"/>
    <property type="match status" value="1"/>
</dbReference>
<dbReference type="InterPro" id="IPR036866">
    <property type="entry name" value="RibonucZ/Hydroxyglut_hydro"/>
</dbReference>
<dbReference type="OrthoDB" id="5177904at2"/>
<evidence type="ECO:0000259" key="5">
    <source>
        <dbReference type="SMART" id="SM00849"/>
    </source>
</evidence>
<dbReference type="EMBL" id="PJMY01000003">
    <property type="protein sequence ID" value="PKV94417.1"/>
    <property type="molecule type" value="Genomic_DNA"/>
</dbReference>
<proteinExistence type="inferred from homology"/>
<comment type="similarity">
    <text evidence="1">Belongs to the metallo-beta-lactamase superfamily.</text>
</comment>
<dbReference type="InterPro" id="IPR001279">
    <property type="entry name" value="Metallo-B-lactamas"/>
</dbReference>
<dbReference type="SUPFAM" id="SSF56281">
    <property type="entry name" value="Metallo-hydrolase/oxidoreductase"/>
    <property type="match status" value="1"/>
</dbReference>
<protein>
    <submittedName>
        <fullName evidence="6">Glyoxylase-like metal-dependent hydrolase (Beta-lactamase superfamily II)</fullName>
    </submittedName>
</protein>
<reference evidence="6 7" key="1">
    <citation type="submission" date="2017-12" db="EMBL/GenBank/DDBJ databases">
        <title>Sequencing the genomes of 1000 Actinobacteria strains.</title>
        <authorList>
            <person name="Klenk H.-P."/>
        </authorList>
    </citation>
    <scope>NUCLEOTIDE SEQUENCE [LARGE SCALE GENOMIC DNA]</scope>
    <source>
        <strain evidence="6 7">DSM 45165</strain>
    </source>
</reference>
<sequence>MTATIALGSVTATRVLEYEGTTRLPEAMFPGLAEGTWQAHESRLPPDSWDRESGLLRTCVQTWVLRSGGATILVDTGAGDGKDRPGTPAFHQLRTGFLDRLAAAGVAPEEVDFVVNTHLHADHVGWNTRLDNGEWRPTFPNATYLLPRADYDFWDPAGPHRPKLARANENVFADSVAPVVHSGQARLWEDSYDIDGDLRLEPAPGHTPGSCVLTVRSGADRALFVGDLLHHPLQIAEPSLSSCFCEDPAQAAATRHRLLGRAADDRALVFPAHVGAAPAAEIVRDGSKFTVTRWRSDT</sequence>
<dbReference type="PANTHER" id="PTHR42978:SF6">
    <property type="entry name" value="QUORUM-QUENCHING LACTONASE YTNP-RELATED"/>
    <property type="match status" value="1"/>
</dbReference>
<evidence type="ECO:0000313" key="7">
    <source>
        <dbReference type="Proteomes" id="UP000233750"/>
    </source>
</evidence>
<dbReference type="GO" id="GO:0016787">
    <property type="term" value="F:hydrolase activity"/>
    <property type="evidence" value="ECO:0007669"/>
    <property type="project" value="UniProtKB-KW"/>
</dbReference>
<name>A0A2N3WKL9_9PSEU</name>
<evidence type="ECO:0000256" key="3">
    <source>
        <dbReference type="ARBA" id="ARBA00022801"/>
    </source>
</evidence>
<feature type="domain" description="Metallo-beta-lactamase" evidence="5">
    <location>
        <begin position="59"/>
        <end position="273"/>
    </location>
</feature>
<dbReference type="Gene3D" id="3.60.15.10">
    <property type="entry name" value="Ribonuclease Z/Hydroxyacylglutathione hydrolase-like"/>
    <property type="match status" value="1"/>
</dbReference>
<dbReference type="InterPro" id="IPR051013">
    <property type="entry name" value="MBL_superfamily_lactonases"/>
</dbReference>
<dbReference type="AlphaFoldDB" id="A0A2N3WKL9"/>
<evidence type="ECO:0000256" key="2">
    <source>
        <dbReference type="ARBA" id="ARBA00022723"/>
    </source>
</evidence>
<keyword evidence="4" id="KW-0862">Zinc</keyword>
<comment type="caution">
    <text evidence="6">The sequence shown here is derived from an EMBL/GenBank/DDBJ whole genome shotgun (WGS) entry which is preliminary data.</text>
</comment>
<keyword evidence="2" id="KW-0479">Metal-binding</keyword>
<dbReference type="Proteomes" id="UP000233750">
    <property type="component" value="Unassembled WGS sequence"/>
</dbReference>
<dbReference type="GO" id="GO:0046872">
    <property type="term" value="F:metal ion binding"/>
    <property type="evidence" value="ECO:0007669"/>
    <property type="project" value="UniProtKB-KW"/>
</dbReference>
<evidence type="ECO:0000256" key="1">
    <source>
        <dbReference type="ARBA" id="ARBA00007749"/>
    </source>
</evidence>
<dbReference type="RefSeq" id="WP_101437842.1">
    <property type="nucleotide sequence ID" value="NZ_PJMY01000003.1"/>
</dbReference>
<accession>A0A2N3WKL9</accession>